<proteinExistence type="inferred from homology"/>
<evidence type="ECO:0000256" key="5">
    <source>
        <dbReference type="HAMAP-Rule" id="MF_02126"/>
    </source>
</evidence>
<dbReference type="GO" id="GO:0102559">
    <property type="term" value="F:peptide chain release factor N(5)-glutamine methyltransferase activity"/>
    <property type="evidence" value="ECO:0007669"/>
    <property type="project" value="UniProtKB-EC"/>
</dbReference>
<dbReference type="OrthoDB" id="9800643at2"/>
<comment type="caution">
    <text evidence="8">The sequence shown here is derived from an EMBL/GenBank/DDBJ whole genome shotgun (WGS) entry which is preliminary data.</text>
</comment>
<evidence type="ECO:0000256" key="3">
    <source>
        <dbReference type="ARBA" id="ARBA00022691"/>
    </source>
</evidence>
<dbReference type="SUPFAM" id="SSF53335">
    <property type="entry name" value="S-adenosyl-L-methionine-dependent methyltransferases"/>
    <property type="match status" value="1"/>
</dbReference>
<dbReference type="AlphaFoldDB" id="A0A853F8M8"/>
<dbReference type="InterPro" id="IPR025714">
    <property type="entry name" value="Methyltranfer_dom"/>
</dbReference>
<dbReference type="CDD" id="cd02440">
    <property type="entry name" value="AdoMet_MTases"/>
    <property type="match status" value="1"/>
</dbReference>
<keyword evidence="2 5" id="KW-0808">Transferase</keyword>
<dbReference type="NCBIfam" id="TIGR03534">
    <property type="entry name" value="RF_mod_PrmC"/>
    <property type="match status" value="1"/>
</dbReference>
<dbReference type="Pfam" id="PF17827">
    <property type="entry name" value="PrmC_N"/>
    <property type="match status" value="1"/>
</dbReference>
<feature type="binding site" evidence="5">
    <location>
        <begin position="121"/>
        <end position="125"/>
    </location>
    <ligand>
        <name>S-adenosyl-L-methionine</name>
        <dbReference type="ChEBI" id="CHEBI:59789"/>
    </ligand>
</feature>
<dbReference type="HAMAP" id="MF_02126">
    <property type="entry name" value="RF_methyltr_PrmC"/>
    <property type="match status" value="1"/>
</dbReference>
<feature type="binding site" evidence="5">
    <location>
        <position position="144"/>
    </location>
    <ligand>
        <name>S-adenosyl-L-methionine</name>
        <dbReference type="ChEBI" id="CHEBI:59789"/>
    </ligand>
</feature>
<evidence type="ECO:0000313" key="8">
    <source>
        <dbReference type="EMBL" id="NYT36309.1"/>
    </source>
</evidence>
<dbReference type="InterPro" id="IPR029063">
    <property type="entry name" value="SAM-dependent_MTases_sf"/>
</dbReference>
<dbReference type="Pfam" id="PF13847">
    <property type="entry name" value="Methyltransf_31"/>
    <property type="match status" value="1"/>
</dbReference>
<evidence type="ECO:0000256" key="4">
    <source>
        <dbReference type="ARBA" id="ARBA00048391"/>
    </source>
</evidence>
<dbReference type="InterPro" id="IPR050320">
    <property type="entry name" value="N5-glutamine_MTase"/>
</dbReference>
<dbReference type="InterPro" id="IPR040758">
    <property type="entry name" value="PrmC_N"/>
</dbReference>
<dbReference type="GO" id="GO:0003676">
    <property type="term" value="F:nucleic acid binding"/>
    <property type="evidence" value="ECO:0007669"/>
    <property type="project" value="InterPro"/>
</dbReference>
<dbReference type="Proteomes" id="UP000580517">
    <property type="component" value="Unassembled WGS sequence"/>
</dbReference>
<evidence type="ECO:0000259" key="7">
    <source>
        <dbReference type="Pfam" id="PF17827"/>
    </source>
</evidence>
<evidence type="ECO:0000259" key="6">
    <source>
        <dbReference type="Pfam" id="PF13847"/>
    </source>
</evidence>
<evidence type="ECO:0000313" key="9">
    <source>
        <dbReference type="Proteomes" id="UP000580517"/>
    </source>
</evidence>
<evidence type="ECO:0000256" key="1">
    <source>
        <dbReference type="ARBA" id="ARBA00022603"/>
    </source>
</evidence>
<dbReference type="PANTHER" id="PTHR18895:SF74">
    <property type="entry name" value="MTRF1L RELEASE FACTOR GLUTAMINE METHYLTRANSFERASE"/>
    <property type="match status" value="1"/>
</dbReference>
<dbReference type="RefSeq" id="WP_129968204.1">
    <property type="nucleotide sequence ID" value="NZ_JACCEW010000001.1"/>
</dbReference>
<dbReference type="InterPro" id="IPR019874">
    <property type="entry name" value="RF_methyltr_PrmC"/>
</dbReference>
<feature type="domain" description="Release factor glutamine methyltransferase N-terminal" evidence="7">
    <location>
        <begin position="11"/>
        <end position="71"/>
    </location>
</feature>
<comment type="catalytic activity">
    <reaction evidence="4 5">
        <text>L-glutaminyl-[peptide chain release factor] + S-adenosyl-L-methionine = N(5)-methyl-L-glutaminyl-[peptide chain release factor] + S-adenosyl-L-homocysteine + H(+)</text>
        <dbReference type="Rhea" id="RHEA:42896"/>
        <dbReference type="Rhea" id="RHEA-COMP:10271"/>
        <dbReference type="Rhea" id="RHEA-COMP:10272"/>
        <dbReference type="ChEBI" id="CHEBI:15378"/>
        <dbReference type="ChEBI" id="CHEBI:30011"/>
        <dbReference type="ChEBI" id="CHEBI:57856"/>
        <dbReference type="ChEBI" id="CHEBI:59789"/>
        <dbReference type="ChEBI" id="CHEBI:61891"/>
        <dbReference type="EC" id="2.1.1.297"/>
    </reaction>
</comment>
<dbReference type="InterPro" id="IPR004556">
    <property type="entry name" value="HemK-like"/>
</dbReference>
<feature type="binding site" evidence="5">
    <location>
        <begin position="200"/>
        <end position="203"/>
    </location>
    <ligand>
        <name>substrate</name>
    </ligand>
</feature>
<keyword evidence="1 5" id="KW-0489">Methyltransferase</keyword>
<organism evidence="8 9">
    <name type="scientific">Allopusillimonas soli</name>
    <dbReference type="NCBI Taxonomy" id="659016"/>
    <lineage>
        <taxon>Bacteria</taxon>
        <taxon>Pseudomonadati</taxon>
        <taxon>Pseudomonadota</taxon>
        <taxon>Betaproteobacteria</taxon>
        <taxon>Burkholderiales</taxon>
        <taxon>Alcaligenaceae</taxon>
        <taxon>Allopusillimonas</taxon>
    </lineage>
</organism>
<dbReference type="EC" id="2.1.1.297" evidence="5"/>
<keyword evidence="9" id="KW-1185">Reference proteome</keyword>
<feature type="binding site" evidence="5">
    <location>
        <position position="200"/>
    </location>
    <ligand>
        <name>S-adenosyl-L-methionine</name>
        <dbReference type="ChEBI" id="CHEBI:59789"/>
    </ligand>
</feature>
<feature type="binding site" evidence="5">
    <location>
        <position position="171"/>
    </location>
    <ligand>
        <name>S-adenosyl-L-methionine</name>
        <dbReference type="ChEBI" id="CHEBI:59789"/>
    </ligand>
</feature>
<sequence>MSAKGDTLRALMRASALPRLEAQMLWQHVLQVPRAWLISHDTDPLQGECIARYHALEQRRVRGEPMAYILGSREFMSHDFLVTPDVLIPRPDTEMLVEAAIHFVQERASRTGRDARVLDLGTGSGAIAISIALACPRASVVATDLSEAALSVARHNAARLGAQVQLLQGAWYDALPARSTHRSTHGSVPQSADFDLIVSNPPYIAAHDKHLRQGDVRFEPLQALTDGGDGLGDLRAIIGGAAVWLRPGGRLYLEHGWDQAQAVRDMLVLAGFADLVTIRDLAGVQRVSGGLYN</sequence>
<dbReference type="PROSITE" id="PS00092">
    <property type="entry name" value="N6_MTASE"/>
    <property type="match status" value="1"/>
</dbReference>
<comment type="similarity">
    <text evidence="5">Belongs to the protein N5-glutamine methyltransferase family. PrmC subfamily.</text>
</comment>
<dbReference type="Gene3D" id="1.10.8.10">
    <property type="entry name" value="DNA helicase RuvA subunit, C-terminal domain"/>
    <property type="match status" value="1"/>
</dbReference>
<feature type="domain" description="Methyltransferase" evidence="6">
    <location>
        <begin position="114"/>
        <end position="257"/>
    </location>
</feature>
<dbReference type="GO" id="GO:0032259">
    <property type="term" value="P:methylation"/>
    <property type="evidence" value="ECO:0007669"/>
    <property type="project" value="UniProtKB-KW"/>
</dbReference>
<comment type="function">
    <text evidence="5">Methylates the class 1 translation termination release factors RF1/PrfA and RF2/PrfB on the glutamine residue of the universally conserved GGQ motif.</text>
</comment>
<name>A0A853F8M8_9BURK</name>
<dbReference type="InterPro" id="IPR002052">
    <property type="entry name" value="DNA_methylase_N6_adenine_CS"/>
</dbReference>
<dbReference type="PANTHER" id="PTHR18895">
    <property type="entry name" value="HEMK METHYLTRANSFERASE"/>
    <property type="match status" value="1"/>
</dbReference>
<evidence type="ECO:0000256" key="2">
    <source>
        <dbReference type="ARBA" id="ARBA00022679"/>
    </source>
</evidence>
<protein>
    <recommendedName>
        <fullName evidence="5">Release factor glutamine methyltransferase</fullName>
        <shortName evidence="5">RF MTase</shortName>
        <ecNumber evidence="5">2.1.1.297</ecNumber>
    </recommendedName>
    <alternativeName>
        <fullName evidence="5">N5-glutamine methyltransferase PrmC</fullName>
    </alternativeName>
    <alternativeName>
        <fullName evidence="5">Protein-(glutamine-N5) MTase PrmC</fullName>
    </alternativeName>
    <alternativeName>
        <fullName evidence="5">Protein-glutamine N-methyltransferase PrmC</fullName>
    </alternativeName>
</protein>
<dbReference type="EMBL" id="JACCEW010000001">
    <property type="protein sequence ID" value="NYT36309.1"/>
    <property type="molecule type" value="Genomic_DNA"/>
</dbReference>
<reference evidence="8 9" key="1">
    <citation type="submission" date="2020-07" db="EMBL/GenBank/DDBJ databases">
        <title>Taxonomic revisions and descriptions of new bacterial species based on genomic comparisons in the high-G+C-content subgroup of the family Alcaligenaceae.</title>
        <authorList>
            <person name="Szabo A."/>
            <person name="Felfoldi T."/>
        </authorList>
    </citation>
    <scope>NUCLEOTIDE SEQUENCE [LARGE SCALE GENOMIC DNA]</scope>
    <source>
        <strain evidence="8 9">DSM 25264</strain>
    </source>
</reference>
<dbReference type="NCBIfam" id="TIGR00536">
    <property type="entry name" value="hemK_fam"/>
    <property type="match status" value="1"/>
</dbReference>
<keyword evidence="3 5" id="KW-0949">S-adenosyl-L-methionine</keyword>
<dbReference type="FunFam" id="3.40.50.150:FF:000053">
    <property type="entry name" value="Release factor glutamine methyltransferase"/>
    <property type="match status" value="1"/>
</dbReference>
<dbReference type="Gene3D" id="3.40.50.150">
    <property type="entry name" value="Vaccinia Virus protein VP39"/>
    <property type="match status" value="1"/>
</dbReference>
<gene>
    <name evidence="5 8" type="primary">prmC</name>
    <name evidence="8" type="ORF">H0A68_05445</name>
</gene>
<accession>A0A853F8M8</accession>